<reference evidence="2 3" key="1">
    <citation type="submission" date="2015-03" db="EMBL/GenBank/DDBJ databases">
        <title>Comparative genomics of Pseudomonas insights into diversity of traits involved in vanlence and defense.</title>
        <authorList>
            <person name="Qin Y."/>
        </authorList>
    </citation>
    <scope>NUCLEOTIDE SEQUENCE [LARGE SCALE GENOMIC DNA]</scope>
    <source>
        <strain evidence="2 3">C8</strain>
    </source>
</reference>
<dbReference type="SUPFAM" id="SSF160631">
    <property type="entry name" value="SMI1/KNR4-like"/>
    <property type="match status" value="1"/>
</dbReference>
<evidence type="ECO:0000313" key="3">
    <source>
        <dbReference type="Proteomes" id="UP000033588"/>
    </source>
</evidence>
<protein>
    <recommendedName>
        <fullName evidence="1">Knr4/Smi1-like domain-containing protein</fullName>
    </recommendedName>
</protein>
<dbReference type="RefSeq" id="WP_046042531.1">
    <property type="nucleotide sequence ID" value="NZ_LACC01000026.1"/>
</dbReference>
<dbReference type="Pfam" id="PF14568">
    <property type="entry name" value="SUKH_6"/>
    <property type="match status" value="1"/>
</dbReference>
<dbReference type="SMART" id="SM00860">
    <property type="entry name" value="SMI1_KNR4"/>
    <property type="match status" value="1"/>
</dbReference>
<dbReference type="Proteomes" id="UP000033588">
    <property type="component" value="Unassembled WGS sequence"/>
</dbReference>
<gene>
    <name evidence="2" type="ORF">VC35_21835</name>
</gene>
<dbReference type="PATRIC" id="fig|294.132.peg.3568"/>
<dbReference type="OrthoDB" id="5880263at2"/>
<dbReference type="InterPro" id="IPR018958">
    <property type="entry name" value="Knr4/Smi1-like_dom"/>
</dbReference>
<organism evidence="2 3">
    <name type="scientific">Pseudomonas fluorescens</name>
    <dbReference type="NCBI Taxonomy" id="294"/>
    <lineage>
        <taxon>Bacteria</taxon>
        <taxon>Pseudomonadati</taxon>
        <taxon>Pseudomonadota</taxon>
        <taxon>Gammaproteobacteria</taxon>
        <taxon>Pseudomonadales</taxon>
        <taxon>Pseudomonadaceae</taxon>
        <taxon>Pseudomonas</taxon>
    </lineage>
</organism>
<sequence>MNKPTLLELENLIKQHPDIAAFGSPADAVSDDWLVKAEKKIRHKLPASYKWFLLNYAGGEVGTEEIYSIYGMDFEDINGGDIVFQHLNGLKHKSTTAKKVVISETDLGEVFFFDYDTYNGEECQIFIRIPSGQNLLYANNFYEFLAKRIKAFLP</sequence>
<dbReference type="Gene3D" id="3.40.1580.10">
    <property type="entry name" value="SMI1/KNR4-like"/>
    <property type="match status" value="1"/>
</dbReference>
<feature type="domain" description="Knr4/Smi1-like" evidence="1">
    <location>
        <begin position="28"/>
        <end position="147"/>
    </location>
</feature>
<accession>A0A0F4TG64</accession>
<dbReference type="InterPro" id="IPR037883">
    <property type="entry name" value="Knr4/Smi1-like_sf"/>
</dbReference>
<comment type="caution">
    <text evidence="2">The sequence shown here is derived from an EMBL/GenBank/DDBJ whole genome shotgun (WGS) entry which is preliminary data.</text>
</comment>
<dbReference type="EMBL" id="LACC01000026">
    <property type="protein sequence ID" value="KJZ43079.1"/>
    <property type="molecule type" value="Genomic_DNA"/>
</dbReference>
<dbReference type="AlphaFoldDB" id="A0A0F4TG64"/>
<evidence type="ECO:0000259" key="1">
    <source>
        <dbReference type="SMART" id="SM00860"/>
    </source>
</evidence>
<name>A0A0F4TG64_PSEFL</name>
<evidence type="ECO:0000313" key="2">
    <source>
        <dbReference type="EMBL" id="KJZ43079.1"/>
    </source>
</evidence>
<proteinExistence type="predicted"/>